<accession>A0A2P2FU39</accession>
<keyword evidence="2" id="KW-1185">Reference proteome</keyword>
<dbReference type="EMBL" id="JFBM01000012">
    <property type="protein sequence ID" value="KFU80234.1"/>
    <property type="molecule type" value="Genomic_DNA"/>
</dbReference>
<evidence type="ECO:0000313" key="2">
    <source>
        <dbReference type="Proteomes" id="UP000256220"/>
    </source>
</evidence>
<gene>
    <name evidence="1" type="ORF">BB31_15505</name>
</gene>
<dbReference type="AlphaFoldDB" id="A0A2P2FU39"/>
<organism evidence="1 2">
    <name type="scientific">Amycolatopsis lurida NRRL 2430</name>
    <dbReference type="NCBI Taxonomy" id="1460371"/>
    <lineage>
        <taxon>Bacteria</taxon>
        <taxon>Bacillati</taxon>
        <taxon>Actinomycetota</taxon>
        <taxon>Actinomycetes</taxon>
        <taxon>Pseudonocardiales</taxon>
        <taxon>Pseudonocardiaceae</taxon>
        <taxon>Amycolatopsis</taxon>
    </lineage>
</organism>
<dbReference type="Proteomes" id="UP000256220">
    <property type="component" value="Unassembled WGS sequence"/>
</dbReference>
<sequence>MSEQHLIAPLGAPFSTRLICTAGDRLIHPADNHNELARIVTRWSRAWVPETWPARQYFTALGIGDDENPRYTDEHVVGWLLIQPRPDSLAWRVRTGAIDVTTALTAEAEAWPD</sequence>
<proteinExistence type="predicted"/>
<reference evidence="1 2" key="1">
    <citation type="journal article" date="2014" name="Genome Announc.">
        <title>Draft Genome Sequence of Amycolatopsis lurida NRRL 2430, Producer of the Glycopeptide Family Antibiotic Ristocetin.</title>
        <authorList>
            <person name="Kwun M.J."/>
            <person name="Hong H.J."/>
        </authorList>
    </citation>
    <scope>NUCLEOTIDE SEQUENCE [LARGE SCALE GENOMIC DNA]</scope>
    <source>
        <strain evidence="1 2">NRRL 2430</strain>
    </source>
</reference>
<dbReference type="RefSeq" id="WP_034311267.1">
    <property type="nucleotide sequence ID" value="NZ_JFBM01000012.1"/>
</dbReference>
<name>A0A2P2FU39_AMYLU</name>
<evidence type="ECO:0000313" key="1">
    <source>
        <dbReference type="EMBL" id="KFU80234.1"/>
    </source>
</evidence>
<protein>
    <submittedName>
        <fullName evidence="1">Uncharacterized protein</fullName>
    </submittedName>
</protein>
<comment type="caution">
    <text evidence="1">The sequence shown here is derived from an EMBL/GenBank/DDBJ whole genome shotgun (WGS) entry which is preliminary data.</text>
</comment>